<dbReference type="HOGENOM" id="CLU_039613_35_1_1"/>
<keyword evidence="2" id="KW-0805">Transcription regulation</keyword>
<evidence type="ECO:0000256" key="3">
    <source>
        <dbReference type="ARBA" id="ARBA00023125"/>
    </source>
</evidence>
<dbReference type="Gene3D" id="3.40.190.290">
    <property type="match status" value="1"/>
</dbReference>
<dbReference type="PROSITE" id="PS50931">
    <property type="entry name" value="HTH_LYSR"/>
    <property type="match status" value="1"/>
</dbReference>
<dbReference type="PANTHER" id="PTHR30126:SF4">
    <property type="entry name" value="LYSR FAMILY TRANSCRIPTIONAL REGULATOR"/>
    <property type="match status" value="1"/>
</dbReference>
<keyword evidence="3" id="KW-0238">DNA-binding</keyword>
<dbReference type="InterPro" id="IPR000847">
    <property type="entry name" value="LysR_HTH_N"/>
</dbReference>
<evidence type="ECO:0000259" key="5">
    <source>
        <dbReference type="PROSITE" id="PS50931"/>
    </source>
</evidence>
<gene>
    <name evidence="6" type="ORF">BBAD15_g3099</name>
</gene>
<dbReference type="GO" id="GO:0003700">
    <property type="term" value="F:DNA-binding transcription factor activity"/>
    <property type="evidence" value="ECO:0007669"/>
    <property type="project" value="InterPro"/>
</dbReference>
<feature type="domain" description="HTH lysR-type" evidence="5">
    <location>
        <begin position="5"/>
        <end position="62"/>
    </location>
</feature>
<dbReference type="Gene3D" id="1.10.10.10">
    <property type="entry name" value="Winged helix-like DNA-binding domain superfamily/Winged helix DNA-binding domain"/>
    <property type="match status" value="1"/>
</dbReference>
<dbReference type="Pfam" id="PF03466">
    <property type="entry name" value="LysR_substrate"/>
    <property type="match status" value="1"/>
</dbReference>
<dbReference type="Proteomes" id="UP000030106">
    <property type="component" value="Unassembled WGS sequence"/>
</dbReference>
<sequence>MTMRVNLDVLLILDALDKHGSFAAAAESLFKTPAALSYMVQKLENDLNIKLLDRSGHRAKFTDTGRIVLEKGRMVLSAAKDLESQALRSTSGWEKTLTIALDGSFPFHLLLPLMDEFYALDQQTTLNFTHHTLAGAWEELTHNGAHIILGAINEPPTSSEYSYKMLGTLDNVFVVSPDHALAKSEHVLTSDEVCRHRAAIIGDTARYCHPINTNYIEEQERVVVYDFPSKVAILAAGLACGFLPRHIAQPLLNSGKLIEKPVVSFRQTDVTYIGWHNRGEGLAARWWREKIIEGDLVNSLYQLPTDS</sequence>
<accession>A0A0A2VUD5</accession>
<evidence type="ECO:0000313" key="6">
    <source>
        <dbReference type="EMBL" id="KGQ11203.1"/>
    </source>
</evidence>
<proteinExistence type="inferred from homology"/>
<dbReference type="InterPro" id="IPR036390">
    <property type="entry name" value="WH_DNA-bd_sf"/>
</dbReference>
<protein>
    <submittedName>
        <fullName evidence="6">Putative HTH-type transcriptional regulator yeeY</fullName>
    </submittedName>
</protein>
<dbReference type="InterPro" id="IPR036388">
    <property type="entry name" value="WH-like_DNA-bd_sf"/>
</dbReference>
<evidence type="ECO:0000256" key="1">
    <source>
        <dbReference type="ARBA" id="ARBA00009437"/>
    </source>
</evidence>
<dbReference type="AlphaFoldDB" id="A0A0A2VUD5"/>
<comment type="caution">
    <text evidence="6">The sequence shown here is derived from an EMBL/GenBank/DDBJ whole genome shotgun (WGS) entry which is preliminary data.</text>
</comment>
<keyword evidence="4" id="KW-0804">Transcription</keyword>
<evidence type="ECO:0000313" key="7">
    <source>
        <dbReference type="Proteomes" id="UP000030106"/>
    </source>
</evidence>
<comment type="similarity">
    <text evidence="1">Belongs to the LysR transcriptional regulatory family.</text>
</comment>
<dbReference type="SUPFAM" id="SSF46785">
    <property type="entry name" value="Winged helix' DNA-binding domain"/>
    <property type="match status" value="1"/>
</dbReference>
<evidence type="ECO:0000256" key="2">
    <source>
        <dbReference type="ARBA" id="ARBA00023015"/>
    </source>
</evidence>
<name>A0A0A2VUD5_BEABA</name>
<dbReference type="EMBL" id="ANFO01000234">
    <property type="protein sequence ID" value="KGQ11203.1"/>
    <property type="molecule type" value="Genomic_DNA"/>
</dbReference>
<dbReference type="Pfam" id="PF00126">
    <property type="entry name" value="HTH_1"/>
    <property type="match status" value="1"/>
</dbReference>
<reference evidence="6 7" key="1">
    <citation type="submission" date="2012-10" db="EMBL/GenBank/DDBJ databases">
        <title>Genome sequencing and analysis of entomopathogenic fungi Beauveria bassiana D1-5.</title>
        <authorList>
            <person name="Li Q."/>
            <person name="Wang L."/>
            <person name="Zhang Z."/>
            <person name="Wang Q."/>
            <person name="Ren J."/>
            <person name="Wang M."/>
            <person name="Xu W."/>
            <person name="Wang J."/>
            <person name="Lu Y."/>
            <person name="Du Q."/>
            <person name="Sun Z."/>
        </authorList>
    </citation>
    <scope>NUCLEOTIDE SEQUENCE [LARGE SCALE GENOMIC DNA]</scope>
    <source>
        <strain evidence="6 7">D1-5</strain>
    </source>
</reference>
<dbReference type="InterPro" id="IPR005119">
    <property type="entry name" value="LysR_subst-bd"/>
</dbReference>
<evidence type="ECO:0000256" key="4">
    <source>
        <dbReference type="ARBA" id="ARBA00023163"/>
    </source>
</evidence>
<dbReference type="GO" id="GO:0000976">
    <property type="term" value="F:transcription cis-regulatory region binding"/>
    <property type="evidence" value="ECO:0007669"/>
    <property type="project" value="TreeGrafter"/>
</dbReference>
<dbReference type="PANTHER" id="PTHR30126">
    <property type="entry name" value="HTH-TYPE TRANSCRIPTIONAL REGULATOR"/>
    <property type="match status" value="1"/>
</dbReference>
<dbReference type="SUPFAM" id="SSF53850">
    <property type="entry name" value="Periplasmic binding protein-like II"/>
    <property type="match status" value="1"/>
</dbReference>
<organism evidence="6 7">
    <name type="scientific">Beauveria bassiana D1-5</name>
    <dbReference type="NCBI Taxonomy" id="1245745"/>
    <lineage>
        <taxon>Eukaryota</taxon>
        <taxon>Fungi</taxon>
        <taxon>Dikarya</taxon>
        <taxon>Ascomycota</taxon>
        <taxon>Pezizomycotina</taxon>
        <taxon>Sordariomycetes</taxon>
        <taxon>Hypocreomycetidae</taxon>
        <taxon>Hypocreales</taxon>
        <taxon>Cordycipitaceae</taxon>
        <taxon>Beauveria</taxon>
    </lineage>
</organism>